<evidence type="ECO:0000256" key="5">
    <source>
        <dbReference type="ARBA" id="ARBA00022553"/>
    </source>
</evidence>
<dbReference type="InterPro" id="IPR003594">
    <property type="entry name" value="HATPase_dom"/>
</dbReference>
<evidence type="ECO:0000256" key="3">
    <source>
        <dbReference type="ARBA" id="ARBA00012438"/>
    </source>
</evidence>
<dbReference type="Gene3D" id="6.10.340.10">
    <property type="match status" value="1"/>
</dbReference>
<dbReference type="InterPro" id="IPR036890">
    <property type="entry name" value="HATPase_C_sf"/>
</dbReference>
<keyword evidence="4" id="KW-1003">Cell membrane</keyword>
<keyword evidence="13 14" id="KW-0472">Membrane</keyword>
<dbReference type="Pfam" id="PF00512">
    <property type="entry name" value="HisKA"/>
    <property type="match status" value="1"/>
</dbReference>
<dbReference type="CDD" id="cd06225">
    <property type="entry name" value="HAMP"/>
    <property type="match status" value="1"/>
</dbReference>
<dbReference type="InterPro" id="IPR035965">
    <property type="entry name" value="PAS-like_dom_sf"/>
</dbReference>
<gene>
    <name evidence="17" type="ORF">N177_0182</name>
</gene>
<feature type="domain" description="HAMP" evidence="16">
    <location>
        <begin position="322"/>
        <end position="375"/>
    </location>
</feature>
<organism evidence="17 18">
    <name type="scientific">Lutibaculum baratangense AMV1</name>
    <dbReference type="NCBI Taxonomy" id="631454"/>
    <lineage>
        <taxon>Bacteria</taxon>
        <taxon>Pseudomonadati</taxon>
        <taxon>Pseudomonadota</taxon>
        <taxon>Alphaproteobacteria</taxon>
        <taxon>Hyphomicrobiales</taxon>
        <taxon>Tepidamorphaceae</taxon>
        <taxon>Lutibaculum</taxon>
    </lineage>
</organism>
<dbReference type="NCBIfam" id="TIGR00229">
    <property type="entry name" value="sensory_box"/>
    <property type="match status" value="1"/>
</dbReference>
<dbReference type="PANTHER" id="PTHR43065">
    <property type="entry name" value="SENSOR HISTIDINE KINASE"/>
    <property type="match status" value="1"/>
</dbReference>
<reference evidence="17 18" key="1">
    <citation type="journal article" date="2014" name="Genome Announc.">
        <title>Draft Genome Sequence of Lutibaculum baratangense Strain AMV1T, Isolated from a Mud Volcano in Andamans, India.</title>
        <authorList>
            <person name="Singh A."/>
            <person name="Sreenivas A."/>
            <person name="Sathyanarayana Reddy G."/>
            <person name="Pinnaka A.K."/>
            <person name="Shivaji S."/>
        </authorList>
    </citation>
    <scope>NUCLEOTIDE SEQUENCE [LARGE SCALE GENOMIC DNA]</scope>
    <source>
        <strain evidence="17 18">AMV1</strain>
    </source>
</reference>
<evidence type="ECO:0000256" key="7">
    <source>
        <dbReference type="ARBA" id="ARBA00022692"/>
    </source>
</evidence>
<evidence type="ECO:0000313" key="17">
    <source>
        <dbReference type="EMBL" id="ESR27203.1"/>
    </source>
</evidence>
<evidence type="ECO:0000256" key="12">
    <source>
        <dbReference type="ARBA" id="ARBA00023012"/>
    </source>
</evidence>
<dbReference type="CDD" id="cd00082">
    <property type="entry name" value="HisKA"/>
    <property type="match status" value="1"/>
</dbReference>
<accession>V4TNA2</accession>
<dbReference type="Gene3D" id="3.30.450.20">
    <property type="entry name" value="PAS domain"/>
    <property type="match status" value="1"/>
</dbReference>
<dbReference type="InterPro" id="IPR045671">
    <property type="entry name" value="NtrY-like_N"/>
</dbReference>
<keyword evidence="18" id="KW-1185">Reference proteome</keyword>
<dbReference type="SMART" id="SM00387">
    <property type="entry name" value="HATPase_c"/>
    <property type="match status" value="1"/>
</dbReference>
<dbReference type="CDD" id="cd00130">
    <property type="entry name" value="PAS"/>
    <property type="match status" value="1"/>
</dbReference>
<dbReference type="Gene3D" id="3.30.565.10">
    <property type="entry name" value="Histidine kinase-like ATPase, C-terminal domain"/>
    <property type="match status" value="1"/>
</dbReference>
<proteinExistence type="predicted"/>
<feature type="domain" description="Histidine kinase" evidence="15">
    <location>
        <begin position="512"/>
        <end position="735"/>
    </location>
</feature>
<dbReference type="InterPro" id="IPR036097">
    <property type="entry name" value="HisK_dim/P_sf"/>
</dbReference>
<dbReference type="PROSITE" id="PS50109">
    <property type="entry name" value="HIS_KIN"/>
    <property type="match status" value="1"/>
</dbReference>
<keyword evidence="8" id="KW-0547">Nucleotide-binding</keyword>
<dbReference type="InterPro" id="IPR004358">
    <property type="entry name" value="Sig_transdc_His_kin-like_C"/>
</dbReference>
<dbReference type="SUPFAM" id="SSF55785">
    <property type="entry name" value="PYP-like sensor domain (PAS domain)"/>
    <property type="match status" value="1"/>
</dbReference>
<keyword evidence="5" id="KW-0597">Phosphoprotein</keyword>
<evidence type="ECO:0000256" key="11">
    <source>
        <dbReference type="ARBA" id="ARBA00022989"/>
    </source>
</evidence>
<evidence type="ECO:0000259" key="16">
    <source>
        <dbReference type="PROSITE" id="PS50885"/>
    </source>
</evidence>
<evidence type="ECO:0000259" key="15">
    <source>
        <dbReference type="PROSITE" id="PS50109"/>
    </source>
</evidence>
<evidence type="ECO:0000256" key="13">
    <source>
        <dbReference type="ARBA" id="ARBA00023136"/>
    </source>
</evidence>
<dbReference type="InterPro" id="IPR017232">
    <property type="entry name" value="NtrY"/>
</dbReference>
<dbReference type="AlphaFoldDB" id="V4TNA2"/>
<dbReference type="Proteomes" id="UP000017819">
    <property type="component" value="Unassembled WGS sequence"/>
</dbReference>
<comment type="catalytic activity">
    <reaction evidence="1">
        <text>ATP + protein L-histidine = ADP + protein N-phospho-L-histidine.</text>
        <dbReference type="EC" id="2.7.13.3"/>
    </reaction>
</comment>
<dbReference type="Gene3D" id="1.10.287.130">
    <property type="match status" value="1"/>
</dbReference>
<dbReference type="EMBL" id="AWXZ01000007">
    <property type="protein sequence ID" value="ESR27203.1"/>
    <property type="molecule type" value="Genomic_DNA"/>
</dbReference>
<dbReference type="SUPFAM" id="SSF158472">
    <property type="entry name" value="HAMP domain-like"/>
    <property type="match status" value="1"/>
</dbReference>
<feature type="transmembrane region" description="Helical" evidence="14">
    <location>
        <begin position="56"/>
        <end position="77"/>
    </location>
</feature>
<feature type="transmembrane region" description="Helical" evidence="14">
    <location>
        <begin position="24"/>
        <end position="44"/>
    </location>
</feature>
<evidence type="ECO:0000313" key="18">
    <source>
        <dbReference type="Proteomes" id="UP000017819"/>
    </source>
</evidence>
<dbReference type="InterPro" id="IPR013767">
    <property type="entry name" value="PAS_fold"/>
</dbReference>
<dbReference type="InterPro" id="IPR005467">
    <property type="entry name" value="His_kinase_dom"/>
</dbReference>
<dbReference type="SMART" id="SM00388">
    <property type="entry name" value="HisKA"/>
    <property type="match status" value="1"/>
</dbReference>
<evidence type="ECO:0000256" key="10">
    <source>
        <dbReference type="ARBA" id="ARBA00022840"/>
    </source>
</evidence>
<dbReference type="STRING" id="631454.N177_0182"/>
<dbReference type="SUPFAM" id="SSF47384">
    <property type="entry name" value="Homodimeric domain of signal transducing histidine kinase"/>
    <property type="match status" value="1"/>
</dbReference>
<dbReference type="GO" id="GO:0006355">
    <property type="term" value="P:regulation of DNA-templated transcription"/>
    <property type="evidence" value="ECO:0007669"/>
    <property type="project" value="InterPro"/>
</dbReference>
<dbReference type="PROSITE" id="PS50885">
    <property type="entry name" value="HAMP"/>
    <property type="match status" value="1"/>
</dbReference>
<comment type="subcellular location">
    <subcellularLocation>
        <location evidence="2">Cell membrane</location>
        <topology evidence="2">Multi-pass membrane protein</topology>
    </subcellularLocation>
</comment>
<dbReference type="PANTHER" id="PTHR43065:SF10">
    <property type="entry name" value="PEROXIDE STRESS-ACTIVATED HISTIDINE KINASE MAK3"/>
    <property type="match status" value="1"/>
</dbReference>
<dbReference type="RefSeq" id="WP_023430339.1">
    <property type="nucleotide sequence ID" value="NZ_AWXZ01000007.1"/>
</dbReference>
<dbReference type="SUPFAM" id="SSF55874">
    <property type="entry name" value="ATPase domain of HSP90 chaperone/DNA topoisomerase II/histidine kinase"/>
    <property type="match status" value="1"/>
</dbReference>
<feature type="transmembrane region" description="Helical" evidence="14">
    <location>
        <begin position="97"/>
        <end position="122"/>
    </location>
</feature>
<keyword evidence="7 14" id="KW-0812">Transmembrane</keyword>
<dbReference type="InterPro" id="IPR003661">
    <property type="entry name" value="HisK_dim/P_dom"/>
</dbReference>
<keyword evidence="12" id="KW-0902">Two-component regulatory system</keyword>
<dbReference type="PRINTS" id="PR00344">
    <property type="entry name" value="BCTRLSENSOR"/>
</dbReference>
<evidence type="ECO:0000256" key="1">
    <source>
        <dbReference type="ARBA" id="ARBA00000085"/>
    </source>
</evidence>
<dbReference type="Pfam" id="PF02518">
    <property type="entry name" value="HATPase_c"/>
    <property type="match status" value="1"/>
</dbReference>
<dbReference type="InterPro" id="IPR000014">
    <property type="entry name" value="PAS"/>
</dbReference>
<keyword evidence="11 14" id="KW-1133">Transmembrane helix</keyword>
<dbReference type="Pfam" id="PF19312">
    <property type="entry name" value="NtrY_N"/>
    <property type="match status" value="1"/>
</dbReference>
<protein>
    <recommendedName>
        <fullName evidence="3">histidine kinase</fullName>
        <ecNumber evidence="3">2.7.13.3</ecNumber>
    </recommendedName>
</protein>
<keyword evidence="9" id="KW-0418">Kinase</keyword>
<keyword evidence="10" id="KW-0067">ATP-binding</keyword>
<dbReference type="EC" id="2.7.13.3" evidence="3"/>
<evidence type="ECO:0000256" key="14">
    <source>
        <dbReference type="SAM" id="Phobius"/>
    </source>
</evidence>
<dbReference type="eggNOG" id="COG5000">
    <property type="taxonomic scope" value="Bacteria"/>
</dbReference>
<dbReference type="InterPro" id="IPR003660">
    <property type="entry name" value="HAMP_dom"/>
</dbReference>
<comment type="caution">
    <text evidence="17">The sequence shown here is derived from an EMBL/GenBank/DDBJ whole genome shotgun (WGS) entry which is preliminary data.</text>
</comment>
<keyword evidence="6 17" id="KW-0808">Transferase</keyword>
<dbReference type="GO" id="GO:0005886">
    <property type="term" value="C:plasma membrane"/>
    <property type="evidence" value="ECO:0007669"/>
    <property type="project" value="UniProtKB-SubCell"/>
</dbReference>
<sequence>MPAAEMNQVSAVELATRRSRPLRIAGAMLVGLAIVAGAATFAILTGLTPIPPDEDVVRGALVVNLLLVGGLVVLVGFEAAKLWVARRRGRAGARLHLRILALFSVVAVVPAIIVAIVASVTLDRGLDTWFSDRTRSIVETSLAVAEAYLREHGQVIRADLLAMANDLERARTVEDADAAWLQRFFSAQAAIRALPAAFLLDGEGNVIMEAEDRVERDFLMPPQDAIDKAASGEAIVIAPGPTNQVGAIVKMPSFGSDAYLYVARAVDPQVLNYQRLTQANAAEYSSLERRRFGVQIAFGLMYIGFALILLLSALWVGIGVANRLVSPIRRLIGAADQVAQGNLYVQVPVKPEEGELASLGATFNKMTTQLRSQRDELLATNQELDERRHFIETVLAGVPAGVIGLDSNGILTLTNRSARELLDSEDRSLLGHSIEDSFPELAPALENAREHPGRLIQDQVVLRREGKERTITVRLASERHGGAQYGFVVTLDDITELVTAQRNSAWADVARRIAHEIKNPLTPIQLSAERLRRKYRKVIPADVEVFDQCTETIIRQVADIGRMVDEFSAFARMPKPAIEAANVIETVKQSVFLMRVGNPNVRIDFKQGPETIVTRYDRRLISQAVTNIVKNAVEAISAVPERDLPEGGRLSVSVDLVDGWVAIDCIDNGIGLPHENRQRLLEPYMTTREKGTGLGLAIVARIMEEHGGRIELGDAPAVAEGGRGAWVRLTFPVASDDVVASEGGRDPRPSVAS</sequence>
<evidence type="ECO:0000256" key="4">
    <source>
        <dbReference type="ARBA" id="ARBA00022475"/>
    </source>
</evidence>
<dbReference type="Pfam" id="PF00672">
    <property type="entry name" value="HAMP"/>
    <property type="match status" value="1"/>
</dbReference>
<dbReference type="GO" id="GO:0000155">
    <property type="term" value="F:phosphorelay sensor kinase activity"/>
    <property type="evidence" value="ECO:0007669"/>
    <property type="project" value="InterPro"/>
</dbReference>
<dbReference type="PIRSF" id="PIRSF037532">
    <property type="entry name" value="STHK_NtrY"/>
    <property type="match status" value="1"/>
</dbReference>
<dbReference type="GO" id="GO:0005524">
    <property type="term" value="F:ATP binding"/>
    <property type="evidence" value="ECO:0007669"/>
    <property type="project" value="UniProtKB-KW"/>
</dbReference>
<dbReference type="Pfam" id="PF00989">
    <property type="entry name" value="PAS"/>
    <property type="match status" value="1"/>
</dbReference>
<evidence type="ECO:0000256" key="2">
    <source>
        <dbReference type="ARBA" id="ARBA00004651"/>
    </source>
</evidence>
<dbReference type="SMART" id="SM00091">
    <property type="entry name" value="PAS"/>
    <property type="match status" value="1"/>
</dbReference>
<name>V4TNA2_9HYPH</name>
<evidence type="ECO:0000256" key="8">
    <source>
        <dbReference type="ARBA" id="ARBA00022741"/>
    </source>
</evidence>
<feature type="transmembrane region" description="Helical" evidence="14">
    <location>
        <begin position="296"/>
        <end position="321"/>
    </location>
</feature>
<dbReference type="SMART" id="SM00304">
    <property type="entry name" value="HAMP"/>
    <property type="match status" value="1"/>
</dbReference>
<evidence type="ECO:0000256" key="9">
    <source>
        <dbReference type="ARBA" id="ARBA00022777"/>
    </source>
</evidence>
<evidence type="ECO:0000256" key="6">
    <source>
        <dbReference type="ARBA" id="ARBA00022679"/>
    </source>
</evidence>